<reference evidence="1 2" key="1">
    <citation type="journal article" date="2018" name="PLoS Genet.">
        <title>Population sequencing reveals clonal diversity and ancestral inbreeding in the grapevine cultivar Chardonnay.</title>
        <authorList>
            <person name="Roach M.J."/>
            <person name="Johnson D.L."/>
            <person name="Bohlmann J."/>
            <person name="van Vuuren H.J."/>
            <person name="Jones S.J."/>
            <person name="Pretorius I.S."/>
            <person name="Schmidt S.A."/>
            <person name="Borneman A.R."/>
        </authorList>
    </citation>
    <scope>NUCLEOTIDE SEQUENCE [LARGE SCALE GENOMIC DNA]</scope>
    <source>
        <strain evidence="2">cv. Chardonnay</strain>
        <tissue evidence="1">Leaf</tissue>
    </source>
</reference>
<dbReference type="AlphaFoldDB" id="A0A438H587"/>
<organism evidence="1 2">
    <name type="scientific">Vitis vinifera</name>
    <name type="common">Grape</name>
    <dbReference type="NCBI Taxonomy" id="29760"/>
    <lineage>
        <taxon>Eukaryota</taxon>
        <taxon>Viridiplantae</taxon>
        <taxon>Streptophyta</taxon>
        <taxon>Embryophyta</taxon>
        <taxon>Tracheophyta</taxon>
        <taxon>Spermatophyta</taxon>
        <taxon>Magnoliopsida</taxon>
        <taxon>eudicotyledons</taxon>
        <taxon>Gunneridae</taxon>
        <taxon>Pentapetalae</taxon>
        <taxon>rosids</taxon>
        <taxon>Vitales</taxon>
        <taxon>Vitaceae</taxon>
        <taxon>Viteae</taxon>
        <taxon>Vitis</taxon>
    </lineage>
</organism>
<proteinExistence type="predicted"/>
<dbReference type="Proteomes" id="UP000288805">
    <property type="component" value="Unassembled WGS sequence"/>
</dbReference>
<evidence type="ECO:0000313" key="2">
    <source>
        <dbReference type="Proteomes" id="UP000288805"/>
    </source>
</evidence>
<evidence type="ECO:0000313" key="1">
    <source>
        <dbReference type="EMBL" id="RVW79740.1"/>
    </source>
</evidence>
<name>A0A438H587_VITVI</name>
<protein>
    <submittedName>
        <fullName evidence="1">Uncharacterized protein</fullName>
    </submittedName>
</protein>
<sequence>MALSPDTARIVATMSRAFHPNHTDIRQMAPDYLSGRYSPASLKVPFAT</sequence>
<dbReference type="EMBL" id="QGNW01000276">
    <property type="protein sequence ID" value="RVW79740.1"/>
    <property type="molecule type" value="Genomic_DNA"/>
</dbReference>
<gene>
    <name evidence="1" type="ORF">CK203_042357</name>
</gene>
<comment type="caution">
    <text evidence="1">The sequence shown here is derived from an EMBL/GenBank/DDBJ whole genome shotgun (WGS) entry which is preliminary data.</text>
</comment>
<accession>A0A438H587</accession>